<protein>
    <submittedName>
        <fullName evidence="3">NAD(P)-dependent dehydrogenase (Short-subunit alcohol dehydrogenase family)</fullName>
    </submittedName>
</protein>
<dbReference type="GO" id="GO:0016491">
    <property type="term" value="F:oxidoreductase activity"/>
    <property type="evidence" value="ECO:0007669"/>
    <property type="project" value="UniProtKB-KW"/>
</dbReference>
<name>A0A853C683_9ACTN</name>
<dbReference type="EMBL" id="JACCFP010000001">
    <property type="protein sequence ID" value="NYJ02777.1"/>
    <property type="molecule type" value="Genomic_DNA"/>
</dbReference>
<dbReference type="PANTHER" id="PTHR43477:SF1">
    <property type="entry name" value="DIHYDROANTICAPSIN 7-DEHYDROGENASE"/>
    <property type="match status" value="1"/>
</dbReference>
<dbReference type="InterPro" id="IPR036291">
    <property type="entry name" value="NAD(P)-bd_dom_sf"/>
</dbReference>
<dbReference type="PRINTS" id="PR00080">
    <property type="entry name" value="SDRFAMILY"/>
</dbReference>
<dbReference type="InterPro" id="IPR020904">
    <property type="entry name" value="Sc_DH/Rdtase_CS"/>
</dbReference>
<dbReference type="Pfam" id="PF13561">
    <property type="entry name" value="adh_short_C2"/>
    <property type="match status" value="1"/>
</dbReference>
<dbReference type="RefSeq" id="WP_179669098.1">
    <property type="nucleotide sequence ID" value="NZ_JACCFP010000001.1"/>
</dbReference>
<keyword evidence="2" id="KW-0560">Oxidoreductase</keyword>
<gene>
    <name evidence="3" type="ORF">HNR19_003475</name>
</gene>
<evidence type="ECO:0000256" key="1">
    <source>
        <dbReference type="ARBA" id="ARBA00006484"/>
    </source>
</evidence>
<keyword evidence="4" id="KW-1185">Reference proteome</keyword>
<proteinExistence type="inferred from homology"/>
<sequence>MTEPRVVVITGAASGIGHATAELFRDRGDHVYGLDVADTVPDGITYLACDVSSKSAVDAAIGTVGQEHGRIDLLANVAGIVQFGHVDQITEAEWDRVNAVDLKGPFFLIQAALPLLRAGLDGTKGCVVNVSSVAGNASQPYSAAYSAAKGGLTMLTKALAVELSPQSIRVNAICPGTVDTPLVAAVAESFPPDLDPRVADRLLPLLPGPAIAPAEIAEAIAFLASPAARMITGAVLAIDGAMS</sequence>
<dbReference type="InterPro" id="IPR002347">
    <property type="entry name" value="SDR_fam"/>
</dbReference>
<dbReference type="Proteomes" id="UP000530424">
    <property type="component" value="Unassembled WGS sequence"/>
</dbReference>
<comment type="caution">
    <text evidence="3">The sequence shown here is derived from an EMBL/GenBank/DDBJ whole genome shotgun (WGS) entry which is preliminary data.</text>
</comment>
<dbReference type="SUPFAM" id="SSF51735">
    <property type="entry name" value="NAD(P)-binding Rossmann-fold domains"/>
    <property type="match status" value="1"/>
</dbReference>
<evidence type="ECO:0000313" key="4">
    <source>
        <dbReference type="Proteomes" id="UP000530424"/>
    </source>
</evidence>
<comment type="similarity">
    <text evidence="1">Belongs to the short-chain dehydrogenases/reductases (SDR) family.</text>
</comment>
<dbReference type="PANTHER" id="PTHR43477">
    <property type="entry name" value="DIHYDROANTICAPSIN 7-DEHYDROGENASE"/>
    <property type="match status" value="1"/>
</dbReference>
<dbReference type="PRINTS" id="PR00081">
    <property type="entry name" value="GDHRDH"/>
</dbReference>
<organism evidence="3 4">
    <name type="scientific">Nocardioides thalensis</name>
    <dbReference type="NCBI Taxonomy" id="1914755"/>
    <lineage>
        <taxon>Bacteria</taxon>
        <taxon>Bacillati</taxon>
        <taxon>Actinomycetota</taxon>
        <taxon>Actinomycetes</taxon>
        <taxon>Propionibacteriales</taxon>
        <taxon>Nocardioidaceae</taxon>
        <taxon>Nocardioides</taxon>
    </lineage>
</organism>
<dbReference type="PROSITE" id="PS00061">
    <property type="entry name" value="ADH_SHORT"/>
    <property type="match status" value="1"/>
</dbReference>
<dbReference type="FunFam" id="3.40.50.720:FF:000084">
    <property type="entry name" value="Short-chain dehydrogenase reductase"/>
    <property type="match status" value="1"/>
</dbReference>
<dbReference type="Gene3D" id="3.40.50.720">
    <property type="entry name" value="NAD(P)-binding Rossmann-like Domain"/>
    <property type="match status" value="1"/>
</dbReference>
<dbReference type="InterPro" id="IPR051122">
    <property type="entry name" value="SDR_DHRS6-like"/>
</dbReference>
<evidence type="ECO:0000313" key="3">
    <source>
        <dbReference type="EMBL" id="NYJ02777.1"/>
    </source>
</evidence>
<reference evidence="3 4" key="1">
    <citation type="submission" date="2020-07" db="EMBL/GenBank/DDBJ databases">
        <title>Sequencing the genomes of 1000 actinobacteria strains.</title>
        <authorList>
            <person name="Klenk H.-P."/>
        </authorList>
    </citation>
    <scope>NUCLEOTIDE SEQUENCE [LARGE SCALE GENOMIC DNA]</scope>
    <source>
        <strain evidence="3 4">DSM 103833</strain>
    </source>
</reference>
<dbReference type="CDD" id="cd05233">
    <property type="entry name" value="SDR_c"/>
    <property type="match status" value="1"/>
</dbReference>
<accession>A0A853C683</accession>
<dbReference type="AlphaFoldDB" id="A0A853C683"/>
<evidence type="ECO:0000256" key="2">
    <source>
        <dbReference type="ARBA" id="ARBA00023002"/>
    </source>
</evidence>